<dbReference type="OrthoDB" id="7773807at2"/>
<evidence type="ECO:0000313" key="1">
    <source>
        <dbReference type="EMBL" id="PTE17559.1"/>
    </source>
</evidence>
<protein>
    <recommendedName>
        <fullName evidence="3">Lipoprotein</fullName>
    </recommendedName>
</protein>
<organism evidence="1 2">
    <name type="scientific">Phaeovulum veldkampii DSM 11550</name>
    <dbReference type="NCBI Taxonomy" id="1185920"/>
    <lineage>
        <taxon>Bacteria</taxon>
        <taxon>Pseudomonadati</taxon>
        <taxon>Pseudomonadota</taxon>
        <taxon>Alphaproteobacteria</taxon>
        <taxon>Rhodobacterales</taxon>
        <taxon>Paracoccaceae</taxon>
        <taxon>Phaeovulum</taxon>
    </lineage>
</organism>
<dbReference type="Proteomes" id="UP000241899">
    <property type="component" value="Unassembled WGS sequence"/>
</dbReference>
<evidence type="ECO:0008006" key="3">
    <source>
        <dbReference type="Google" id="ProtNLM"/>
    </source>
</evidence>
<name>A0A2T4JI21_9RHOB</name>
<evidence type="ECO:0000313" key="2">
    <source>
        <dbReference type="Proteomes" id="UP000241899"/>
    </source>
</evidence>
<dbReference type="RefSeq" id="WP_107324940.1">
    <property type="nucleotide sequence ID" value="NZ_NHSP01000028.1"/>
</dbReference>
<keyword evidence="2" id="KW-1185">Reference proteome</keyword>
<gene>
    <name evidence="1" type="ORF">C5F46_08540</name>
</gene>
<accession>A0A2T4JI21</accession>
<dbReference type="EMBL" id="PZKF01000016">
    <property type="protein sequence ID" value="PTE17559.1"/>
    <property type="molecule type" value="Genomic_DNA"/>
</dbReference>
<sequence length="160" mass="16640">MKTPIVAVMTLSLVLAGCGTIRESRINPFNWFGKSEDGPATLTPSASEATADARPLVQQVTQLEVAPAHGGVIVQAAGLPPTQGWWNAELVAENDGQPVDGVLSFRFVLIPPLAGTPAANRVSTPQSREVTVATFVPNGDLAQVARISVTGSGNARSVSR</sequence>
<dbReference type="PROSITE" id="PS51257">
    <property type="entry name" value="PROKAR_LIPOPROTEIN"/>
    <property type="match status" value="1"/>
</dbReference>
<comment type="caution">
    <text evidence="1">The sequence shown here is derived from an EMBL/GenBank/DDBJ whole genome shotgun (WGS) entry which is preliminary data.</text>
</comment>
<reference evidence="1 2" key="1">
    <citation type="submission" date="2018-03" db="EMBL/GenBank/DDBJ databases">
        <title>Rhodobacter veldkampii.</title>
        <authorList>
            <person name="Meyer T.E."/>
            <person name="Miller S."/>
            <person name="Lodha T."/>
            <person name="Gandham S."/>
            <person name="Chintalapati S."/>
            <person name="Chintalapati V.R."/>
        </authorList>
    </citation>
    <scope>NUCLEOTIDE SEQUENCE [LARGE SCALE GENOMIC DNA]</scope>
    <source>
        <strain evidence="1 2">DSM 11550</strain>
    </source>
</reference>
<dbReference type="AlphaFoldDB" id="A0A2T4JI21"/>
<proteinExistence type="predicted"/>